<evidence type="ECO:0000256" key="2">
    <source>
        <dbReference type="ARBA" id="ARBA00022729"/>
    </source>
</evidence>
<dbReference type="InterPro" id="IPR029058">
    <property type="entry name" value="AB_hydrolase_fold"/>
</dbReference>
<comment type="caution">
    <text evidence="7">The sequence shown here is derived from an EMBL/GenBank/DDBJ whole genome shotgun (WGS) entry which is preliminary data.</text>
</comment>
<feature type="domain" description="AB hydrolase-1" evidence="5">
    <location>
        <begin position="121"/>
        <end position="247"/>
    </location>
</feature>
<dbReference type="RefSeq" id="WP_068902122.1">
    <property type="nucleotide sequence ID" value="NZ_JBHUIF010000006.1"/>
</dbReference>
<evidence type="ECO:0000259" key="5">
    <source>
        <dbReference type="Pfam" id="PF00561"/>
    </source>
</evidence>
<name>A0A1C3EJ79_9GAMM</name>
<dbReference type="PANTHER" id="PTHR43248">
    <property type="entry name" value="2-SUCCINYL-6-HYDROXY-2,4-CYCLOHEXADIENE-1-CARBOXYLATE SYNTHASE"/>
    <property type="match status" value="1"/>
</dbReference>
<dbReference type="SUPFAM" id="SSF53474">
    <property type="entry name" value="alpha/beta-Hydrolases"/>
    <property type="match status" value="1"/>
</dbReference>
<evidence type="ECO:0000259" key="6">
    <source>
        <dbReference type="Pfam" id="PF08386"/>
    </source>
</evidence>
<comment type="similarity">
    <text evidence="1">Belongs to the peptidase S33 family.</text>
</comment>
<dbReference type="InterPro" id="IPR013595">
    <property type="entry name" value="Pept_S33_TAP-like_C"/>
</dbReference>
<dbReference type="InterPro" id="IPR000073">
    <property type="entry name" value="AB_hydrolase_1"/>
</dbReference>
<evidence type="ECO:0008006" key="9">
    <source>
        <dbReference type="Google" id="ProtNLM"/>
    </source>
</evidence>
<dbReference type="PANTHER" id="PTHR43248:SF29">
    <property type="entry name" value="TRIPEPTIDYL AMINOPEPTIDASE"/>
    <property type="match status" value="1"/>
</dbReference>
<evidence type="ECO:0000256" key="1">
    <source>
        <dbReference type="ARBA" id="ARBA00010088"/>
    </source>
</evidence>
<evidence type="ECO:0000313" key="8">
    <source>
        <dbReference type="Proteomes" id="UP000094936"/>
    </source>
</evidence>
<dbReference type="Pfam" id="PF08386">
    <property type="entry name" value="Abhydrolase_4"/>
    <property type="match status" value="1"/>
</dbReference>
<keyword evidence="2 4" id="KW-0732">Signal</keyword>
<dbReference type="OrthoDB" id="4510475at2"/>
<proteinExistence type="inferred from homology"/>
<dbReference type="Proteomes" id="UP000094936">
    <property type="component" value="Unassembled WGS sequence"/>
</dbReference>
<dbReference type="STRING" id="1080227.A8L45_10885"/>
<keyword evidence="3" id="KW-0378">Hydrolase</keyword>
<keyword evidence="8" id="KW-1185">Reference proteome</keyword>
<evidence type="ECO:0000313" key="7">
    <source>
        <dbReference type="EMBL" id="ODA33296.1"/>
    </source>
</evidence>
<dbReference type="GO" id="GO:0016787">
    <property type="term" value="F:hydrolase activity"/>
    <property type="evidence" value="ECO:0007669"/>
    <property type="project" value="UniProtKB-KW"/>
</dbReference>
<dbReference type="Pfam" id="PF00561">
    <property type="entry name" value="Abhydrolase_1"/>
    <property type="match status" value="1"/>
</dbReference>
<sequence length="470" mass="52507">MKKSAFALSPIFLGLMLASQVGVASTFRPYSTPVDCPDMEEFENAQCFNLTVPADYDHIDPVVPDVVDLFYSVSPVKNPNERSGALLMNFGGPGMPASSEAAVMVQDLKESHERRPEIGYDELNEHFDIIGLDPRGTGGSAFAEAFGECAYSEQGCLSTFESLAPYMGTNTAAKDMDALRQVLGEDKISFIGYSYGTRIGTVYADMYPEHVEKLILDSAMHPEKTQADDLYFSSLEAFEQVMRFRLAEAGRNVNADMQKLKALIADFDHIEWFVTTDGERIRPHHFYSLLGAVRSVDIDETWEAVKQPLFSLLDQDLGAAFVVVTESLIERKHEELEEWKKHYNAVRRAVTCTDEHSGKPMTEKQFRNKSGIFGSYVFNHEANMCHGWSAITDPVVIPADLGSKLNADNVMVVGAKNDPETPFYWSQAMRSIFGDSAVFHEIDQKVEHGLIFSFNPNPELDKAAIEFLLR</sequence>
<feature type="domain" description="Peptidase S33 tripeptidyl aminopeptidase-like C-terminal" evidence="6">
    <location>
        <begin position="373"/>
        <end position="469"/>
    </location>
</feature>
<dbReference type="EMBL" id="LYBM01000017">
    <property type="protein sequence ID" value="ODA33296.1"/>
    <property type="molecule type" value="Genomic_DNA"/>
</dbReference>
<protein>
    <recommendedName>
        <fullName evidence="9">AB hydrolase-1 domain-containing protein</fullName>
    </recommendedName>
</protein>
<reference evidence="7 8" key="1">
    <citation type="submission" date="2016-05" db="EMBL/GenBank/DDBJ databases">
        <title>Genomic Taxonomy of the Vibrionaceae.</title>
        <authorList>
            <person name="Gomez-Gil B."/>
            <person name="Enciso-Ibarra J."/>
        </authorList>
    </citation>
    <scope>NUCLEOTIDE SEQUENCE [LARGE SCALE GENOMIC DNA]</scope>
    <source>
        <strain evidence="7 8">CAIM 1920</strain>
    </source>
</reference>
<dbReference type="AlphaFoldDB" id="A0A1C3EJ79"/>
<organism evidence="7 8">
    <name type="scientific">Veronia pacifica</name>
    <dbReference type="NCBI Taxonomy" id="1080227"/>
    <lineage>
        <taxon>Bacteria</taxon>
        <taxon>Pseudomonadati</taxon>
        <taxon>Pseudomonadota</taxon>
        <taxon>Gammaproteobacteria</taxon>
        <taxon>Vibrionales</taxon>
        <taxon>Vibrionaceae</taxon>
        <taxon>Veronia</taxon>
    </lineage>
</organism>
<evidence type="ECO:0000256" key="3">
    <source>
        <dbReference type="ARBA" id="ARBA00022801"/>
    </source>
</evidence>
<feature type="chain" id="PRO_5008673182" description="AB hydrolase-1 domain-containing protein" evidence="4">
    <location>
        <begin position="25"/>
        <end position="470"/>
    </location>
</feature>
<dbReference type="InterPro" id="IPR051601">
    <property type="entry name" value="Serine_prot/Carboxylest_S33"/>
</dbReference>
<feature type="signal peptide" evidence="4">
    <location>
        <begin position="1"/>
        <end position="24"/>
    </location>
</feature>
<accession>A0A1C3EJ79</accession>
<dbReference type="Gene3D" id="3.40.50.1820">
    <property type="entry name" value="alpha/beta hydrolase"/>
    <property type="match status" value="1"/>
</dbReference>
<evidence type="ECO:0000256" key="4">
    <source>
        <dbReference type="SAM" id="SignalP"/>
    </source>
</evidence>
<gene>
    <name evidence="7" type="ORF">A8L45_10885</name>
</gene>